<evidence type="ECO:0000259" key="1">
    <source>
        <dbReference type="Pfam" id="PF05922"/>
    </source>
</evidence>
<dbReference type="Proteomes" id="UP000238479">
    <property type="component" value="Chromosome 2"/>
</dbReference>
<dbReference type="GO" id="GO:0006281">
    <property type="term" value="P:DNA repair"/>
    <property type="evidence" value="ECO:0007669"/>
    <property type="project" value="InterPro"/>
</dbReference>
<dbReference type="EMBL" id="PDCK01000040">
    <property type="protein sequence ID" value="PRQ48815.1"/>
    <property type="molecule type" value="Genomic_DNA"/>
</dbReference>
<comment type="caution">
    <text evidence="2">The sequence shown here is derived from an EMBL/GenBank/DDBJ whole genome shotgun (WGS) entry which is preliminary data.</text>
</comment>
<dbReference type="InterPro" id="IPR010259">
    <property type="entry name" value="S8pro/Inhibitor_I9"/>
</dbReference>
<evidence type="ECO:0000313" key="2">
    <source>
        <dbReference type="EMBL" id="PRQ48815.1"/>
    </source>
</evidence>
<dbReference type="AlphaFoldDB" id="A0A2P6RQU6"/>
<dbReference type="Gramene" id="PRQ48815">
    <property type="protein sequence ID" value="PRQ48815"/>
    <property type="gene ID" value="RchiOBHm_Chr2g0114941"/>
</dbReference>
<dbReference type="Gene3D" id="3.30.70.80">
    <property type="entry name" value="Peptidase S8 propeptide/proteinase inhibitor I9"/>
    <property type="match status" value="1"/>
</dbReference>
<dbReference type="GO" id="GO:0035267">
    <property type="term" value="C:NuA4 histone acetyltransferase complex"/>
    <property type="evidence" value="ECO:0007669"/>
    <property type="project" value="InterPro"/>
</dbReference>
<gene>
    <name evidence="2" type="ORF">RchiOBHm_Chr2g0114941</name>
</gene>
<dbReference type="InterPro" id="IPR027109">
    <property type="entry name" value="Swc4/Dmap1"/>
</dbReference>
<dbReference type="InterPro" id="IPR037045">
    <property type="entry name" value="S8pro/Inhibitor_I9_sf"/>
</dbReference>
<organism evidence="2 3">
    <name type="scientific">Rosa chinensis</name>
    <name type="common">China rose</name>
    <dbReference type="NCBI Taxonomy" id="74649"/>
    <lineage>
        <taxon>Eukaryota</taxon>
        <taxon>Viridiplantae</taxon>
        <taxon>Streptophyta</taxon>
        <taxon>Embryophyta</taxon>
        <taxon>Tracheophyta</taxon>
        <taxon>Spermatophyta</taxon>
        <taxon>Magnoliopsida</taxon>
        <taxon>eudicotyledons</taxon>
        <taxon>Gunneridae</taxon>
        <taxon>Pentapetalae</taxon>
        <taxon>rosids</taxon>
        <taxon>fabids</taxon>
        <taxon>Rosales</taxon>
        <taxon>Rosaceae</taxon>
        <taxon>Rosoideae</taxon>
        <taxon>Rosoideae incertae sedis</taxon>
        <taxon>Rosa</taxon>
    </lineage>
</organism>
<keyword evidence="3" id="KW-1185">Reference proteome</keyword>
<dbReference type="GO" id="GO:0003714">
    <property type="term" value="F:transcription corepressor activity"/>
    <property type="evidence" value="ECO:0007669"/>
    <property type="project" value="TreeGrafter"/>
</dbReference>
<reference evidence="2 3" key="1">
    <citation type="journal article" date="2018" name="Nat. Genet.">
        <title>The Rosa genome provides new insights in the design of modern roses.</title>
        <authorList>
            <person name="Bendahmane M."/>
        </authorList>
    </citation>
    <scope>NUCLEOTIDE SEQUENCE [LARGE SCALE GENOMIC DNA]</scope>
    <source>
        <strain evidence="3">cv. Old Blush</strain>
    </source>
</reference>
<dbReference type="GO" id="GO:0006338">
    <property type="term" value="P:chromatin remodeling"/>
    <property type="evidence" value="ECO:0007669"/>
    <property type="project" value="InterPro"/>
</dbReference>
<dbReference type="PANTHER" id="PTHR12855">
    <property type="entry name" value="DNA METHYLTRANSFERASE 1-ASSOCIATED PROTEIN 1 FAMILY MEMBER"/>
    <property type="match status" value="1"/>
</dbReference>
<dbReference type="STRING" id="74649.A0A2P6RQU6"/>
<sequence length="169" mass="19833">MEQGFNADKRSDVKLFYGVRNLDNMAYQINWQWLPFTNSAQKDDLKLYHWVSFCTPKVASLPMDLCMDVIRYIDEEYEKYLTDPFDLRFIVMADRFPSSCIVEELIEWIPVWVCSFQYGSLVEEADKDALVYIYKTAASGFSAKLTPQQLAEISNKPFSLCLFMIYMIF</sequence>
<name>A0A2P6RQU6_ROSCH</name>
<dbReference type="PANTHER" id="PTHR12855:SF10">
    <property type="entry name" value="DNA METHYLTRANSFERASE 1-ASSOCIATED PROTEIN 1"/>
    <property type="match status" value="1"/>
</dbReference>
<feature type="domain" description="Inhibitor I9" evidence="1">
    <location>
        <begin position="120"/>
        <end position="157"/>
    </location>
</feature>
<dbReference type="GO" id="GO:0000122">
    <property type="term" value="P:negative regulation of transcription by RNA polymerase II"/>
    <property type="evidence" value="ECO:0007669"/>
    <property type="project" value="TreeGrafter"/>
</dbReference>
<evidence type="ECO:0000313" key="3">
    <source>
        <dbReference type="Proteomes" id="UP000238479"/>
    </source>
</evidence>
<protein>
    <submittedName>
        <fullName evidence="2">Putative peptidase S8 propeptide/proteinase inhibitor I9</fullName>
    </submittedName>
</protein>
<dbReference type="Pfam" id="PF05922">
    <property type="entry name" value="Inhibitor_I9"/>
    <property type="match status" value="1"/>
</dbReference>
<accession>A0A2P6RQU6</accession>
<dbReference type="GO" id="GO:0000812">
    <property type="term" value="C:Swr1 complex"/>
    <property type="evidence" value="ECO:0007669"/>
    <property type="project" value="TreeGrafter"/>
</dbReference>
<proteinExistence type="predicted"/>